<sequence>MRSTLMDVAREAGVSSATVDRVLNGRTGVKPRTRDVVLDAARRLGYVAAEPLGTTPLPGTGLSPVRLDFVLPAGSNSFMLKLGAELRTQAVERADIDSRLHLIEGFNPDTLASKLGELEGRTGGVGVVAIDHPTVRDAIRNLARSGVPIVTLVSDIQHVPRVGYVGIDNRSAGRLAGYIMFRFLGPGHHKVALFAGSVSYRGHEEREMGFRHIVSEHPDNIEIVSFSEIRDDDERAYEATRQHLAQHADLSAIYNIGAGNRGIARALEESGRAGQVVFVGHDLTEYTKQYLLSGVMDAVIDQNPRVEAREALEQLYRANRGLGWSAHPLRTQIIVKENLPDEFT</sequence>
<dbReference type="Proteomes" id="UP000782610">
    <property type="component" value="Unassembled WGS sequence"/>
</dbReference>
<feature type="domain" description="HTH lacI-type" evidence="4">
    <location>
        <begin position="3"/>
        <end position="54"/>
    </location>
</feature>
<dbReference type="CDD" id="cd01392">
    <property type="entry name" value="HTH_LacI"/>
    <property type="match status" value="1"/>
</dbReference>
<dbReference type="InterPro" id="IPR010982">
    <property type="entry name" value="Lambda_DNA-bd_dom_sf"/>
</dbReference>
<dbReference type="CDD" id="cd06307">
    <property type="entry name" value="PBP1_sugar_binding"/>
    <property type="match status" value="1"/>
</dbReference>
<dbReference type="Gene3D" id="3.40.50.2300">
    <property type="match status" value="2"/>
</dbReference>
<accession>A0A933NYG4</accession>
<evidence type="ECO:0000259" key="4">
    <source>
        <dbReference type="PROSITE" id="PS50932"/>
    </source>
</evidence>
<keyword evidence="3" id="KW-0804">Transcription</keyword>
<evidence type="ECO:0000256" key="1">
    <source>
        <dbReference type="ARBA" id="ARBA00023015"/>
    </source>
</evidence>
<evidence type="ECO:0000313" key="5">
    <source>
        <dbReference type="EMBL" id="MBI4921442.1"/>
    </source>
</evidence>
<dbReference type="AlphaFoldDB" id="A0A933NYG4"/>
<dbReference type="EMBL" id="JACRAF010000020">
    <property type="protein sequence ID" value="MBI4921442.1"/>
    <property type="molecule type" value="Genomic_DNA"/>
</dbReference>
<dbReference type="PROSITE" id="PS00356">
    <property type="entry name" value="HTH_LACI_1"/>
    <property type="match status" value="1"/>
</dbReference>
<reference evidence="5" key="1">
    <citation type="submission" date="2020-07" db="EMBL/GenBank/DDBJ databases">
        <title>Huge and variable diversity of episymbiotic CPR bacteria and DPANN archaea in groundwater ecosystems.</title>
        <authorList>
            <person name="He C.Y."/>
            <person name="Keren R."/>
            <person name="Whittaker M."/>
            <person name="Farag I.F."/>
            <person name="Doudna J."/>
            <person name="Cate J.H.D."/>
            <person name="Banfield J.F."/>
        </authorList>
    </citation>
    <scope>NUCLEOTIDE SEQUENCE</scope>
    <source>
        <strain evidence="5">NC_groundwater_1586_Pr3_B-0.1um_66_15</strain>
    </source>
</reference>
<dbReference type="Pfam" id="PF13407">
    <property type="entry name" value="Peripla_BP_4"/>
    <property type="match status" value="1"/>
</dbReference>
<keyword evidence="2 5" id="KW-0238">DNA-binding</keyword>
<evidence type="ECO:0000313" key="6">
    <source>
        <dbReference type="Proteomes" id="UP000782610"/>
    </source>
</evidence>
<dbReference type="PANTHER" id="PTHR30146">
    <property type="entry name" value="LACI-RELATED TRANSCRIPTIONAL REPRESSOR"/>
    <property type="match status" value="1"/>
</dbReference>
<proteinExistence type="predicted"/>
<dbReference type="Pfam" id="PF00356">
    <property type="entry name" value="LacI"/>
    <property type="match status" value="1"/>
</dbReference>
<dbReference type="InterPro" id="IPR000843">
    <property type="entry name" value="HTH_LacI"/>
</dbReference>
<dbReference type="SMART" id="SM00354">
    <property type="entry name" value="HTH_LACI"/>
    <property type="match status" value="1"/>
</dbReference>
<evidence type="ECO:0000256" key="2">
    <source>
        <dbReference type="ARBA" id="ARBA00023125"/>
    </source>
</evidence>
<dbReference type="PANTHER" id="PTHR30146:SF152">
    <property type="entry name" value="TRANSCRIPTIONAL REGULATORY PROTEIN"/>
    <property type="match status" value="1"/>
</dbReference>
<name>A0A933NYG4_9HYPH</name>
<dbReference type="PRINTS" id="PR00036">
    <property type="entry name" value="HTHLACI"/>
</dbReference>
<dbReference type="InterPro" id="IPR028082">
    <property type="entry name" value="Peripla_BP_I"/>
</dbReference>
<comment type="caution">
    <text evidence="5">The sequence shown here is derived from an EMBL/GenBank/DDBJ whole genome shotgun (WGS) entry which is preliminary data.</text>
</comment>
<dbReference type="SUPFAM" id="SSF53822">
    <property type="entry name" value="Periplasmic binding protein-like I"/>
    <property type="match status" value="1"/>
</dbReference>
<gene>
    <name evidence="5" type="ORF">HY834_06805</name>
</gene>
<protein>
    <submittedName>
        <fullName evidence="5">LacI family DNA-binding transcriptional regulator</fullName>
    </submittedName>
</protein>
<dbReference type="SUPFAM" id="SSF47413">
    <property type="entry name" value="lambda repressor-like DNA-binding domains"/>
    <property type="match status" value="1"/>
</dbReference>
<dbReference type="InterPro" id="IPR025997">
    <property type="entry name" value="SBP_2_dom"/>
</dbReference>
<organism evidence="5 6">
    <name type="scientific">Devosia nanyangense</name>
    <dbReference type="NCBI Taxonomy" id="1228055"/>
    <lineage>
        <taxon>Bacteria</taxon>
        <taxon>Pseudomonadati</taxon>
        <taxon>Pseudomonadota</taxon>
        <taxon>Alphaproteobacteria</taxon>
        <taxon>Hyphomicrobiales</taxon>
        <taxon>Devosiaceae</taxon>
        <taxon>Devosia</taxon>
    </lineage>
</organism>
<dbReference type="PROSITE" id="PS50932">
    <property type="entry name" value="HTH_LACI_2"/>
    <property type="match status" value="1"/>
</dbReference>
<keyword evidence="1" id="KW-0805">Transcription regulation</keyword>
<dbReference type="GO" id="GO:0000976">
    <property type="term" value="F:transcription cis-regulatory region binding"/>
    <property type="evidence" value="ECO:0007669"/>
    <property type="project" value="TreeGrafter"/>
</dbReference>
<evidence type="ECO:0000256" key="3">
    <source>
        <dbReference type="ARBA" id="ARBA00023163"/>
    </source>
</evidence>
<dbReference type="GO" id="GO:0003700">
    <property type="term" value="F:DNA-binding transcription factor activity"/>
    <property type="evidence" value="ECO:0007669"/>
    <property type="project" value="TreeGrafter"/>
</dbReference>
<dbReference type="Gene3D" id="1.10.260.40">
    <property type="entry name" value="lambda repressor-like DNA-binding domains"/>
    <property type="match status" value="1"/>
</dbReference>